<sequence>MQLESIISPDLTFCNVDGISKKRLLETSAELIASKVDVNPDEVYEALIAREQLGSTGLGNGIAIPHCRVPKCKNTIGCLVKLTNPINFDAIDQNPVDLLFFLLVPENTIEGHLEVLRTLAELFKSQSYCDNLRKSQNDAELYAAAMRAPASN</sequence>
<comment type="caution">
    <text evidence="2">The sequence shown here is derived from an EMBL/GenBank/DDBJ whole genome shotgun (WGS) entry which is preliminary data.</text>
</comment>
<dbReference type="PROSITE" id="PS51094">
    <property type="entry name" value="PTS_EIIA_TYPE_2"/>
    <property type="match status" value="1"/>
</dbReference>
<dbReference type="PANTHER" id="PTHR47738:SF1">
    <property type="entry name" value="NITROGEN REGULATORY PROTEIN"/>
    <property type="match status" value="1"/>
</dbReference>
<name>A0A2A5C9S3_9GAMM</name>
<reference evidence="3" key="1">
    <citation type="submission" date="2017-08" db="EMBL/GenBank/DDBJ databases">
        <title>A dynamic microbial community with high functional redundancy inhabits the cold, oxic subseafloor aquifer.</title>
        <authorList>
            <person name="Tully B.J."/>
            <person name="Wheat C.G."/>
            <person name="Glazer B.T."/>
            <person name="Huber J.A."/>
        </authorList>
    </citation>
    <scope>NUCLEOTIDE SEQUENCE [LARGE SCALE GENOMIC DNA]</scope>
</reference>
<evidence type="ECO:0000259" key="1">
    <source>
        <dbReference type="PROSITE" id="PS51094"/>
    </source>
</evidence>
<dbReference type="InterPro" id="IPR002178">
    <property type="entry name" value="PTS_EIIA_type-2_dom"/>
</dbReference>
<dbReference type="Gene3D" id="3.40.930.10">
    <property type="entry name" value="Mannitol-specific EII, Chain A"/>
    <property type="match status" value="1"/>
</dbReference>
<dbReference type="EMBL" id="NVWI01000008">
    <property type="protein sequence ID" value="PCJ40619.1"/>
    <property type="molecule type" value="Genomic_DNA"/>
</dbReference>
<dbReference type="PANTHER" id="PTHR47738">
    <property type="entry name" value="PTS SYSTEM FRUCTOSE-LIKE EIIA COMPONENT-RELATED"/>
    <property type="match status" value="1"/>
</dbReference>
<dbReference type="AlphaFoldDB" id="A0A2A5C9S3"/>
<accession>A0A2A5C9S3</accession>
<organism evidence="2 3">
    <name type="scientific">SAR86 cluster bacterium</name>
    <dbReference type="NCBI Taxonomy" id="2030880"/>
    <lineage>
        <taxon>Bacteria</taxon>
        <taxon>Pseudomonadati</taxon>
        <taxon>Pseudomonadota</taxon>
        <taxon>Gammaproteobacteria</taxon>
        <taxon>SAR86 cluster</taxon>
    </lineage>
</organism>
<evidence type="ECO:0000313" key="2">
    <source>
        <dbReference type="EMBL" id="PCJ40619.1"/>
    </source>
</evidence>
<gene>
    <name evidence="2" type="ORF">COA71_10255</name>
</gene>
<dbReference type="Proteomes" id="UP000228987">
    <property type="component" value="Unassembled WGS sequence"/>
</dbReference>
<dbReference type="CDD" id="cd00211">
    <property type="entry name" value="PTS_IIA_fru"/>
    <property type="match status" value="1"/>
</dbReference>
<evidence type="ECO:0000313" key="3">
    <source>
        <dbReference type="Proteomes" id="UP000228987"/>
    </source>
</evidence>
<dbReference type="Pfam" id="PF00359">
    <property type="entry name" value="PTS_EIIA_2"/>
    <property type="match status" value="1"/>
</dbReference>
<dbReference type="GO" id="GO:0030295">
    <property type="term" value="F:protein kinase activator activity"/>
    <property type="evidence" value="ECO:0007669"/>
    <property type="project" value="TreeGrafter"/>
</dbReference>
<feature type="domain" description="PTS EIIA type-2" evidence="1">
    <location>
        <begin position="5"/>
        <end position="148"/>
    </location>
</feature>
<protein>
    <submittedName>
        <fullName evidence="2">PTS fructose transporter subunit IIA</fullName>
    </submittedName>
</protein>
<proteinExistence type="predicted"/>
<dbReference type="SUPFAM" id="SSF55804">
    <property type="entry name" value="Phoshotransferase/anion transport protein"/>
    <property type="match status" value="1"/>
</dbReference>
<dbReference type="InterPro" id="IPR016152">
    <property type="entry name" value="PTrfase/Anion_transptr"/>
</dbReference>
<dbReference type="InterPro" id="IPR051541">
    <property type="entry name" value="PTS_SugarTrans_NitroReg"/>
</dbReference>